<evidence type="ECO:0000313" key="4">
    <source>
        <dbReference type="Proteomes" id="UP000037326"/>
    </source>
</evidence>
<comment type="caution">
    <text evidence="3">The sequence shown here is derived from an EMBL/GenBank/DDBJ whole genome shotgun (WGS) entry which is preliminary data.</text>
</comment>
<dbReference type="CDD" id="cd15488">
    <property type="entry name" value="Tm-1-like"/>
    <property type="match status" value="1"/>
</dbReference>
<dbReference type="PATRIC" id="fig|582475.4.peg.919"/>
<dbReference type="EMBL" id="LFXJ01000005">
    <property type="protein sequence ID" value="KMY31947.1"/>
    <property type="molecule type" value="Genomic_DNA"/>
</dbReference>
<dbReference type="OrthoDB" id="9776369at2"/>
<dbReference type="Gene3D" id="3.40.50.12020">
    <property type="entry name" value="Uncharacterised protein family UPF0261, NN domain"/>
    <property type="match status" value="1"/>
</dbReference>
<dbReference type="PANTHER" id="PTHR31862:SF1">
    <property type="entry name" value="UPF0261 DOMAIN PROTEIN (AFU_ORTHOLOGUE AFUA_1G10120)"/>
    <property type="match status" value="1"/>
</dbReference>
<gene>
    <name evidence="3" type="ORF">ACZ11_07145</name>
</gene>
<protein>
    <submittedName>
        <fullName evidence="3">Uncharacterized protein</fullName>
    </submittedName>
</protein>
<dbReference type="NCBIfam" id="NF002674">
    <property type="entry name" value="PRK02399.1-2"/>
    <property type="match status" value="1"/>
</dbReference>
<feature type="domain" description="UPF0261" evidence="2">
    <location>
        <begin position="183"/>
        <end position="399"/>
    </location>
</feature>
<dbReference type="RefSeq" id="WP_049664865.1">
    <property type="nucleotide sequence ID" value="NZ_LFXJ01000005.1"/>
</dbReference>
<dbReference type="InterPro" id="IPR044122">
    <property type="entry name" value="UPF0261_N"/>
</dbReference>
<organism evidence="3 4">
    <name type="scientific">Lysinibacillus xylanilyticus</name>
    <dbReference type="NCBI Taxonomy" id="582475"/>
    <lineage>
        <taxon>Bacteria</taxon>
        <taxon>Bacillati</taxon>
        <taxon>Bacillota</taxon>
        <taxon>Bacilli</taxon>
        <taxon>Bacillales</taxon>
        <taxon>Bacillaceae</taxon>
        <taxon>Lysinibacillus</taxon>
    </lineage>
</organism>
<dbReference type="InterPro" id="IPR051353">
    <property type="entry name" value="Tobamovirus_resist_UPF0261"/>
</dbReference>
<name>A0A0K9FCK1_9BACI</name>
<dbReference type="AlphaFoldDB" id="A0A0K9FCK1"/>
<dbReference type="Gene3D" id="3.40.50.12030">
    <property type="entry name" value="Uncharacterised protein family UPF0261, NC domain"/>
    <property type="match status" value="1"/>
</dbReference>
<evidence type="ECO:0000313" key="3">
    <source>
        <dbReference type="EMBL" id="KMY31947.1"/>
    </source>
</evidence>
<dbReference type="PIRSF" id="PIRSF033271">
    <property type="entry name" value="UCP033271"/>
    <property type="match status" value="1"/>
</dbReference>
<dbReference type="InterPro" id="IPR056778">
    <property type="entry name" value="UPF0261_C"/>
</dbReference>
<reference evidence="4" key="1">
    <citation type="submission" date="2015-07" db="EMBL/GenBank/DDBJ databases">
        <authorList>
            <consortium name="Consortium for Microbial Forensics and Genomics (microFORGE)"/>
            <person name="Knight B.M."/>
            <person name="Roberts D.P."/>
            <person name="Lin D."/>
            <person name="Hari K."/>
            <person name="Fletcher J."/>
            <person name="Melcher U."/>
            <person name="Blagden T."/>
            <person name="Winegar R.A."/>
        </authorList>
    </citation>
    <scope>NUCLEOTIDE SEQUENCE [LARGE SCALE GENOMIC DNA]</scope>
    <source>
        <strain evidence="4">DSM 23493</strain>
    </source>
</reference>
<dbReference type="InterPro" id="IPR008322">
    <property type="entry name" value="UPF0261"/>
</dbReference>
<feature type="domain" description="UPF0261" evidence="1">
    <location>
        <begin position="2"/>
        <end position="176"/>
    </location>
</feature>
<accession>A0A0K9FCK1</accession>
<sequence>MKTIALAGTFDSKGKEYLYVKELIESLGFNTFTIHTGVFTPVFEPDISNADVAAAAGEDIYEIAAIRDRANATAVLAKGMEVLLPKLYEEGKFDGVLSFGGTGGSSIVTTGMRALPIGVPKVMVSTVASGNTEPYVGTSDIIMIPSVVDVAGLNVISTKIFTNAVFAIAGMLNFENKTIVKKKPLIAATMFGLTTPCINQAKDFLEAKGYEVLIFHATGVGGRTMENLIANGFIDGVLDITTTEWADELIGGVLKAGPHRLEAASKKHIPQVVSVGAIDMVNFGPFASVPARFKGRKFYKHNPTVTLMRTSVEENKQIGEVIAEKLSLAKGHTALFLPLKGLSGLDIEGQPFYGLEEDRMLFNTLRENVDQSNVEMIEINADINSEEFALAAAKKLIELIENKGRENDDVTETRNIETF</sequence>
<dbReference type="Pfam" id="PF23189">
    <property type="entry name" value="UPF0261_C"/>
    <property type="match status" value="1"/>
</dbReference>
<dbReference type="PANTHER" id="PTHR31862">
    <property type="entry name" value="UPF0261 DOMAIN PROTEIN (AFU_ORTHOLOGUE AFUA_1G10120)"/>
    <property type="match status" value="1"/>
</dbReference>
<proteinExistence type="predicted"/>
<dbReference type="Pfam" id="PF06792">
    <property type="entry name" value="UPF0261"/>
    <property type="match status" value="1"/>
</dbReference>
<evidence type="ECO:0000259" key="2">
    <source>
        <dbReference type="Pfam" id="PF23189"/>
    </source>
</evidence>
<dbReference type="GeneID" id="96598049"/>
<evidence type="ECO:0000259" key="1">
    <source>
        <dbReference type="Pfam" id="PF06792"/>
    </source>
</evidence>
<dbReference type="Proteomes" id="UP000037326">
    <property type="component" value="Unassembled WGS sequence"/>
</dbReference>